<evidence type="ECO:0000256" key="1">
    <source>
        <dbReference type="ARBA" id="ARBA00002397"/>
    </source>
</evidence>
<sequence>MKKLIDIFQKIDNILLLLDETMHEEYKNLLNPHTDMKKLFAIIEKKQNLLHKLTDAKKIRISLEQSYNIFPPYLKFNKLNHYSNQIINKCILLNKINLKNKKLTKNKFYLNQNFLNVYKSYNNSIYNIHGNLDN</sequence>
<accession>A0A5J6ZF95</accession>
<comment type="similarity">
    <text evidence="2">Belongs to the FlgN family.</text>
</comment>
<dbReference type="OrthoDB" id="6554581at2"/>
<dbReference type="InterPro" id="IPR036679">
    <property type="entry name" value="FlgN-like_sf"/>
</dbReference>
<evidence type="ECO:0000313" key="4">
    <source>
        <dbReference type="EMBL" id="QFQ32506.1"/>
    </source>
</evidence>
<dbReference type="Proteomes" id="UP000325981">
    <property type="component" value="Chromosome"/>
</dbReference>
<proteinExistence type="inferred from homology"/>
<keyword evidence="3" id="KW-1005">Bacterial flagellum biogenesis</keyword>
<reference evidence="4 5" key="1">
    <citation type="submission" date="2019-07" db="EMBL/GenBank/DDBJ databases">
        <title>Buchnera limit thermal tolerance of host aphids.</title>
        <authorList>
            <person name="Zhang B."/>
            <person name="Moran N."/>
        </authorList>
    </citation>
    <scope>NUCLEOTIDE SEQUENCE [LARGE SCALE GENOMIC DNA]</scope>
    <source>
        <strain evidence="4 5">Afa-UT1</strain>
    </source>
</reference>
<keyword evidence="4" id="KW-0966">Cell projection</keyword>
<dbReference type="GO" id="GO:0044780">
    <property type="term" value="P:bacterial-type flagellum assembly"/>
    <property type="evidence" value="ECO:0007669"/>
    <property type="project" value="InterPro"/>
</dbReference>
<evidence type="ECO:0000256" key="2">
    <source>
        <dbReference type="ARBA" id="ARBA00007703"/>
    </source>
</evidence>
<evidence type="ECO:0000313" key="5">
    <source>
        <dbReference type="Proteomes" id="UP000325981"/>
    </source>
</evidence>
<dbReference type="Pfam" id="PF05130">
    <property type="entry name" value="FlgN"/>
    <property type="match status" value="1"/>
</dbReference>
<gene>
    <name evidence="4" type="ORF">FQV33_00635</name>
</gene>
<dbReference type="SUPFAM" id="SSF140566">
    <property type="entry name" value="FlgN-like"/>
    <property type="match status" value="1"/>
</dbReference>
<dbReference type="AlphaFoldDB" id="A0A5J6ZF95"/>
<keyword evidence="4" id="KW-0969">Cilium</keyword>
<dbReference type="EMBL" id="CP042427">
    <property type="protein sequence ID" value="QFQ32506.1"/>
    <property type="molecule type" value="Genomic_DNA"/>
</dbReference>
<protein>
    <submittedName>
        <fullName evidence="4">Flagellar biosynthesis protein FlgN</fullName>
    </submittedName>
</protein>
<evidence type="ECO:0000256" key="3">
    <source>
        <dbReference type="ARBA" id="ARBA00022795"/>
    </source>
</evidence>
<organism evidence="4 5">
    <name type="scientific">Buchnera aphidicola</name>
    <name type="common">Aphis fabae</name>
    <dbReference type="NCBI Taxonomy" id="571430"/>
    <lineage>
        <taxon>Bacteria</taxon>
        <taxon>Pseudomonadati</taxon>
        <taxon>Pseudomonadota</taxon>
        <taxon>Gammaproteobacteria</taxon>
        <taxon>Enterobacterales</taxon>
        <taxon>Erwiniaceae</taxon>
        <taxon>Buchnera</taxon>
    </lineage>
</organism>
<dbReference type="RefSeq" id="WP_158347677.1">
    <property type="nucleotide sequence ID" value="NZ_CP042427.1"/>
</dbReference>
<name>A0A5J6ZF95_9GAMM</name>
<keyword evidence="4" id="KW-0282">Flagellum</keyword>
<comment type="function">
    <text evidence="1">Required for the efficient initiation of filament assembly.</text>
</comment>
<dbReference type="InterPro" id="IPR007809">
    <property type="entry name" value="FlgN-like"/>
</dbReference>